<dbReference type="PANTHER" id="PTHR10159:SF529">
    <property type="entry name" value="TYROSINE-PROTEIN PHOSPHATASE DOMAIN-CONTAINING PROTEIN"/>
    <property type="match status" value="1"/>
</dbReference>
<dbReference type="InterPro" id="IPR029021">
    <property type="entry name" value="Prot-tyrosine_phosphatase-like"/>
</dbReference>
<dbReference type="PROSITE" id="PS50054">
    <property type="entry name" value="TYR_PHOSPHATASE_DUAL"/>
    <property type="match status" value="1"/>
</dbReference>
<dbReference type="Gene3D" id="3.90.190.10">
    <property type="entry name" value="Protein tyrosine phosphatase superfamily"/>
    <property type="match status" value="1"/>
</dbReference>
<dbReference type="GO" id="GO:0005737">
    <property type="term" value="C:cytoplasm"/>
    <property type="evidence" value="ECO:0007669"/>
    <property type="project" value="TreeGrafter"/>
</dbReference>
<proteinExistence type="inferred from homology"/>
<evidence type="ECO:0000256" key="3">
    <source>
        <dbReference type="ARBA" id="ARBA00022801"/>
    </source>
</evidence>
<dbReference type="SMART" id="SM00195">
    <property type="entry name" value="DSPc"/>
    <property type="match status" value="1"/>
</dbReference>
<dbReference type="PANTHER" id="PTHR10159">
    <property type="entry name" value="DUAL SPECIFICITY PROTEIN PHOSPHATASE"/>
    <property type="match status" value="1"/>
</dbReference>
<protein>
    <recommendedName>
        <fullName evidence="2">protein-tyrosine-phosphatase</fullName>
        <ecNumber evidence="2">3.1.3.48</ecNumber>
    </recommendedName>
</protein>
<evidence type="ECO:0000259" key="6">
    <source>
        <dbReference type="PROSITE" id="PS50056"/>
    </source>
</evidence>
<feature type="domain" description="Tyrosine specific protein phosphatases" evidence="6">
    <location>
        <begin position="267"/>
        <end position="328"/>
    </location>
</feature>
<evidence type="ECO:0000256" key="1">
    <source>
        <dbReference type="ARBA" id="ARBA00008601"/>
    </source>
</evidence>
<comment type="caution">
    <text evidence="7">The sequence shown here is derived from an EMBL/GenBank/DDBJ whole genome shotgun (WGS) entry which is preliminary data.</text>
</comment>
<comment type="similarity">
    <text evidence="1">Belongs to the protein-tyrosine phosphatase family. Non-receptor class dual specificity subfamily.</text>
</comment>
<dbReference type="PROSITE" id="PS00383">
    <property type="entry name" value="TYR_PHOSPHATASE_1"/>
    <property type="match status" value="1"/>
</dbReference>
<name>A0AAD7XTJ1_9STRA</name>
<keyword evidence="4" id="KW-0904">Protein phosphatase</keyword>
<dbReference type="InterPro" id="IPR016098">
    <property type="entry name" value="CAP/MinC_C"/>
</dbReference>
<dbReference type="InterPro" id="IPR020422">
    <property type="entry name" value="TYR_PHOSPHATASE_DUAL_dom"/>
</dbReference>
<dbReference type="Gene3D" id="2.160.20.70">
    <property type="match status" value="1"/>
</dbReference>
<keyword evidence="8" id="KW-1185">Reference proteome</keyword>
<evidence type="ECO:0000256" key="4">
    <source>
        <dbReference type="ARBA" id="ARBA00022912"/>
    </source>
</evidence>
<keyword evidence="3" id="KW-0378">Hydrolase</keyword>
<dbReference type="InterPro" id="IPR000340">
    <property type="entry name" value="Dual-sp_phosphatase_cat-dom"/>
</dbReference>
<dbReference type="AlphaFoldDB" id="A0AAD7XTJ1"/>
<dbReference type="CDD" id="cd14498">
    <property type="entry name" value="DSP"/>
    <property type="match status" value="1"/>
</dbReference>
<dbReference type="InterPro" id="IPR016130">
    <property type="entry name" value="Tyr_Pase_AS"/>
</dbReference>
<reference evidence="7" key="1">
    <citation type="submission" date="2023-01" db="EMBL/GenBank/DDBJ databases">
        <title>Metagenome sequencing of chrysophaentin producing Chrysophaeum taylorii.</title>
        <authorList>
            <person name="Davison J."/>
            <person name="Bewley C."/>
        </authorList>
    </citation>
    <scope>NUCLEOTIDE SEQUENCE</scope>
    <source>
        <strain evidence="7">NIES-1699</strain>
    </source>
</reference>
<evidence type="ECO:0000313" key="7">
    <source>
        <dbReference type="EMBL" id="KAJ8612109.1"/>
    </source>
</evidence>
<evidence type="ECO:0000313" key="8">
    <source>
        <dbReference type="Proteomes" id="UP001230188"/>
    </source>
</evidence>
<dbReference type="PROSITE" id="PS50056">
    <property type="entry name" value="TYR_PHOSPHATASE_2"/>
    <property type="match status" value="1"/>
</dbReference>
<dbReference type="GO" id="GO:0004725">
    <property type="term" value="F:protein tyrosine phosphatase activity"/>
    <property type="evidence" value="ECO:0007669"/>
    <property type="project" value="UniProtKB-EC"/>
</dbReference>
<gene>
    <name evidence="7" type="ORF">CTAYLR_002458</name>
</gene>
<dbReference type="SUPFAM" id="SSF52799">
    <property type="entry name" value="(Phosphotyrosine protein) phosphatases II"/>
    <property type="match status" value="1"/>
</dbReference>
<dbReference type="Proteomes" id="UP001230188">
    <property type="component" value="Unassembled WGS sequence"/>
</dbReference>
<accession>A0AAD7XTJ1</accession>
<dbReference type="InterPro" id="IPR000387">
    <property type="entry name" value="Tyr_Pase_dom"/>
</dbReference>
<evidence type="ECO:0000256" key="2">
    <source>
        <dbReference type="ARBA" id="ARBA00013064"/>
    </source>
</evidence>
<evidence type="ECO:0000259" key="5">
    <source>
        <dbReference type="PROSITE" id="PS50054"/>
    </source>
</evidence>
<organism evidence="7 8">
    <name type="scientific">Chrysophaeum taylorii</name>
    <dbReference type="NCBI Taxonomy" id="2483200"/>
    <lineage>
        <taxon>Eukaryota</taxon>
        <taxon>Sar</taxon>
        <taxon>Stramenopiles</taxon>
        <taxon>Ochrophyta</taxon>
        <taxon>Pelagophyceae</taxon>
        <taxon>Pelagomonadales</taxon>
        <taxon>Pelagomonadaceae</taxon>
        <taxon>Chrysophaeum</taxon>
    </lineage>
</organism>
<feature type="domain" description="Tyrosine-protein phosphatase" evidence="5">
    <location>
        <begin position="203"/>
        <end position="346"/>
    </location>
</feature>
<dbReference type="GO" id="GO:0043409">
    <property type="term" value="P:negative regulation of MAPK cascade"/>
    <property type="evidence" value="ECO:0007669"/>
    <property type="project" value="TreeGrafter"/>
</dbReference>
<dbReference type="EMBL" id="JAQMWT010000057">
    <property type="protein sequence ID" value="KAJ8612109.1"/>
    <property type="molecule type" value="Genomic_DNA"/>
</dbReference>
<sequence length="346" mass="37802">MSAFGRVSTISSGGVVNAQHRCCRIDGQSRMDLVFEHRPVKVQLIDCKDTRVVLRQGFIATVEAIRCERCKVAVKGGASSGTITVEGSSMCVVELAAPAGFKVFSIGSVGLTLVEDNMPYSVPQSSMLAVSVFEATLGWQTSLCNNYGDAIHKNTAGPIDLGVLGEIVEDEDDRRIVRTDDDDEGLGRQLFSIVKRHSGRPILPCEISSDLLLSDAQGVSDPKQLRSLGVTHVLNMAEGETRRIDYECEGINYLGIDALDAPGYNVMRHFEVARDFYLKARQKGCLVVHCVAGINRSGAIATALYVWATGTPLLDAAAHVNSRRSSYLWNSSFRKFLLEWEKDIRG</sequence>
<dbReference type="EC" id="3.1.3.48" evidence="2"/>
<dbReference type="Pfam" id="PF00782">
    <property type="entry name" value="DSPc"/>
    <property type="match status" value="1"/>
</dbReference>
<dbReference type="PRINTS" id="PR01908">
    <property type="entry name" value="ADSPHPHTASE"/>
</dbReference>